<evidence type="ECO:0000313" key="3">
    <source>
        <dbReference type="Proteomes" id="UP000039046"/>
    </source>
</evidence>
<dbReference type="EMBL" id="CDHN01000001">
    <property type="protein sequence ID" value="CEJ80959.1"/>
    <property type="molecule type" value="Genomic_DNA"/>
</dbReference>
<sequence length="636" mass="70894">MPRHTSTSSDDEDDSANNTWLQETSVVKSVRKNLNTDDWPVFDLRDAVILDADGEELVNGLEAETRGPFIVRGTLAIESNEDKTHLLMRRKRSFPIEIRQCIMHSIGETGDGGPLIWVSGRGGWYEVTPSEEYRSTFMKMCEAVTLYYTMLDVYAELSSKPKSKAKAKAKSKKADGSLDSVLFKYVTKIGDASTLQDAKLRCHEHARFLLFKFLSNGDEVSEIQNTPFYEWLIEEHQDLSQEIEDRIKNPLVLSRHAISAHAEASGETSRRSSAMRGSTSKGSDGKEFPIRQRRSESRAAKQKDDAESESSANESAGTDGILLPVGSPAEEDVAFQSVLQAVKDSYAKLEATAYGPSFPKLLNTFYFGYTLPTYKGPNPGSHKEPAREVLHYNASRLLDALDKNAYSGIYPQLKELSKQKFKLLALRSVPFTVVPRKRKDEPSTKPQDVTVQTPVRSHHGSKTPGRRPASTLRPVKTIRKRPLASVDTDEEMTDVSRRRSTFITDEDESMAGVESSDDSDGSPCPPTTEIPSLSIETSLLPSTEKKGLDNTWVCAQDGCDDVIRGEDDLESQEKIQQHLRKHENEDARVDLAIAESRSYLPVHNLLEKIRRLGERNGATGDQDGDSAQPIKRKLVV</sequence>
<feature type="region of interest" description="Disordered" evidence="1">
    <location>
        <begin position="615"/>
        <end position="636"/>
    </location>
</feature>
<feature type="compositionally biased region" description="Acidic residues" evidence="1">
    <location>
        <begin position="504"/>
        <end position="520"/>
    </location>
</feature>
<organism evidence="2 3">
    <name type="scientific">[Torrubiella] hemipterigena</name>
    <dbReference type="NCBI Taxonomy" id="1531966"/>
    <lineage>
        <taxon>Eukaryota</taxon>
        <taxon>Fungi</taxon>
        <taxon>Dikarya</taxon>
        <taxon>Ascomycota</taxon>
        <taxon>Pezizomycotina</taxon>
        <taxon>Sordariomycetes</taxon>
        <taxon>Hypocreomycetidae</taxon>
        <taxon>Hypocreales</taxon>
        <taxon>Clavicipitaceae</taxon>
        <taxon>Clavicipitaceae incertae sedis</taxon>
        <taxon>'Torrubiella' clade</taxon>
    </lineage>
</organism>
<feature type="compositionally biased region" description="Basic residues" evidence="1">
    <location>
        <begin position="456"/>
        <end position="465"/>
    </location>
</feature>
<proteinExistence type="predicted"/>
<feature type="compositionally biased region" description="Basic and acidic residues" evidence="1">
    <location>
        <begin position="283"/>
        <end position="305"/>
    </location>
</feature>
<keyword evidence="3" id="KW-1185">Reference proteome</keyword>
<dbReference type="HOGENOM" id="CLU_023186_0_0_1"/>
<dbReference type="Proteomes" id="UP000039046">
    <property type="component" value="Unassembled WGS sequence"/>
</dbReference>
<feature type="compositionally biased region" description="Polar residues" evidence="1">
    <location>
        <begin position="444"/>
        <end position="455"/>
    </location>
</feature>
<gene>
    <name evidence="2" type="ORF">VHEMI01115</name>
</gene>
<feature type="region of interest" description="Disordered" evidence="1">
    <location>
        <begin position="262"/>
        <end position="323"/>
    </location>
</feature>
<dbReference type="AlphaFoldDB" id="A0A0A1T6G9"/>
<feature type="compositionally biased region" description="Polar residues" evidence="1">
    <location>
        <begin position="271"/>
        <end position="282"/>
    </location>
</feature>
<accession>A0A0A1T6G9</accession>
<evidence type="ECO:0000256" key="1">
    <source>
        <dbReference type="SAM" id="MobiDB-lite"/>
    </source>
</evidence>
<evidence type="ECO:0008006" key="4">
    <source>
        <dbReference type="Google" id="ProtNLM"/>
    </source>
</evidence>
<dbReference type="OrthoDB" id="5382953at2759"/>
<feature type="region of interest" description="Disordered" evidence="1">
    <location>
        <begin position="436"/>
        <end position="536"/>
    </location>
</feature>
<protein>
    <recommendedName>
        <fullName evidence="4">DNA (cytosine-5)-methyltransferase 1 replication foci domain-containing protein</fullName>
    </recommendedName>
</protein>
<evidence type="ECO:0000313" key="2">
    <source>
        <dbReference type="EMBL" id="CEJ80959.1"/>
    </source>
</evidence>
<dbReference type="STRING" id="1531966.A0A0A1T6G9"/>
<name>A0A0A1T6G9_9HYPO</name>
<reference evidence="2 3" key="1">
    <citation type="journal article" date="2015" name="Genome Announc.">
        <title>Draft Genome Sequence and Gene Annotation of the Entomopathogenic Fungus Verticillium hemipterigenum.</title>
        <authorList>
            <person name="Horn F."/>
            <person name="Habel A."/>
            <person name="Scharf D.H."/>
            <person name="Dworschak J."/>
            <person name="Brakhage A.A."/>
            <person name="Guthke R."/>
            <person name="Hertweck C."/>
            <person name="Linde J."/>
        </authorList>
    </citation>
    <scope>NUCLEOTIDE SEQUENCE [LARGE SCALE GENOMIC DNA]</scope>
</reference>